<keyword evidence="2" id="KW-1185">Reference proteome</keyword>
<dbReference type="Proteomes" id="UP000018745">
    <property type="component" value="Chromosome"/>
</dbReference>
<organism evidence="1 2">
    <name type="scientific">Mycoplasma ovis str. Michigan</name>
    <dbReference type="NCBI Taxonomy" id="1415773"/>
    <lineage>
        <taxon>Bacteria</taxon>
        <taxon>Bacillati</taxon>
        <taxon>Mycoplasmatota</taxon>
        <taxon>Mollicutes</taxon>
        <taxon>Mycoplasmataceae</taxon>
        <taxon>Mycoplasma</taxon>
    </lineage>
</organism>
<reference evidence="1 2" key="1">
    <citation type="journal article" date="2014" name="Genome Announc.">
        <title>Complete Genome Sequence of Mycoplasma ovis Strain Michigan, a Hemoplasma of Sheep with Two Distinct 16S rRNA Genes.</title>
        <authorList>
            <person name="Deshuillers P.L."/>
            <person name="Santos A.P."/>
            <person name="do Nascimento N.C."/>
            <person name="Hampel J.A."/>
            <person name="Bergin I.L."/>
            <person name="Dyson M.C."/>
            <person name="Messick J.B."/>
        </authorList>
    </citation>
    <scope>NUCLEOTIDE SEQUENCE [LARGE SCALE GENOMIC DNA]</scope>
    <source>
        <strain evidence="1 2">Michigan</strain>
    </source>
</reference>
<proteinExistence type="predicted"/>
<accession>A0ABM5P0X9</accession>
<sequence>MNYGFLGGDTSNGIADLDGNKTVGIVLGAVVNWTMDKKYWGMHGGVRGTFACLEKEWWDHKFVEVRSGKCGFEEERVRDEVERVHKMVREDLREDFKSHYLEKDGNLNMKMIRAKNEVKALTKWESKMAMRYEWSLER</sequence>
<protein>
    <submittedName>
        <fullName evidence="1">Uncharacterized protein</fullName>
    </submittedName>
</protein>
<gene>
    <name evidence="1" type="ORF">OVS_00605</name>
</gene>
<name>A0ABM5P0X9_9MOLU</name>
<dbReference type="EMBL" id="CP006935">
    <property type="protein sequence ID" value="AHC40111.1"/>
    <property type="molecule type" value="Genomic_DNA"/>
</dbReference>
<evidence type="ECO:0000313" key="1">
    <source>
        <dbReference type="EMBL" id="AHC40111.1"/>
    </source>
</evidence>
<evidence type="ECO:0000313" key="2">
    <source>
        <dbReference type="Proteomes" id="UP000018745"/>
    </source>
</evidence>